<evidence type="ECO:0000259" key="5">
    <source>
        <dbReference type="PROSITE" id="PS51078"/>
    </source>
</evidence>
<evidence type="ECO:0000256" key="3">
    <source>
        <dbReference type="ARBA" id="ARBA00023163"/>
    </source>
</evidence>
<feature type="domain" description="IclR-ED" evidence="5">
    <location>
        <begin position="85"/>
        <end position="268"/>
    </location>
</feature>
<dbReference type="InterPro" id="IPR036388">
    <property type="entry name" value="WH-like_DNA-bd_sf"/>
</dbReference>
<dbReference type="PROSITE" id="PS51077">
    <property type="entry name" value="HTH_ICLR"/>
    <property type="match status" value="1"/>
</dbReference>
<dbReference type="SUPFAM" id="SSF55781">
    <property type="entry name" value="GAF domain-like"/>
    <property type="match status" value="1"/>
</dbReference>
<dbReference type="EMBL" id="JBDPGJ010000002">
    <property type="protein sequence ID" value="MEX0405883.1"/>
    <property type="molecule type" value="Genomic_DNA"/>
</dbReference>
<dbReference type="SUPFAM" id="SSF46785">
    <property type="entry name" value="Winged helix' DNA-binding domain"/>
    <property type="match status" value="1"/>
</dbReference>
<feature type="domain" description="HTH iclR-type" evidence="4">
    <location>
        <begin position="22"/>
        <end position="84"/>
    </location>
</feature>
<evidence type="ECO:0000313" key="7">
    <source>
        <dbReference type="Proteomes" id="UP001556692"/>
    </source>
</evidence>
<dbReference type="PANTHER" id="PTHR30136">
    <property type="entry name" value="HELIX-TURN-HELIX TRANSCRIPTIONAL REGULATOR, ICLR FAMILY"/>
    <property type="match status" value="1"/>
</dbReference>
<dbReference type="Pfam" id="PF01614">
    <property type="entry name" value="IclR_C"/>
    <property type="match status" value="1"/>
</dbReference>
<evidence type="ECO:0000259" key="4">
    <source>
        <dbReference type="PROSITE" id="PS51077"/>
    </source>
</evidence>
<dbReference type="SMART" id="SM00346">
    <property type="entry name" value="HTH_ICLR"/>
    <property type="match status" value="1"/>
</dbReference>
<evidence type="ECO:0000313" key="6">
    <source>
        <dbReference type="EMBL" id="MEX0405883.1"/>
    </source>
</evidence>
<dbReference type="Gene3D" id="3.30.450.40">
    <property type="match status" value="1"/>
</dbReference>
<organism evidence="6 7">
    <name type="scientific">Aquibium pacificus</name>
    <dbReference type="NCBI Taxonomy" id="3153579"/>
    <lineage>
        <taxon>Bacteria</taxon>
        <taxon>Pseudomonadati</taxon>
        <taxon>Pseudomonadota</taxon>
        <taxon>Alphaproteobacteria</taxon>
        <taxon>Hyphomicrobiales</taxon>
        <taxon>Phyllobacteriaceae</taxon>
        <taxon>Aquibium</taxon>
    </lineage>
</organism>
<sequence>MANEDNVLHLADRAPAAEQGSVKSATRVLDLFEFLGRWDAEKTHTEIAEELAIPKSSLTQLLKTLVRREYLTYVPLSKGYELGPAIAKLARRIKDGNDIVAVAESVLTWIASETQESCALNFIKGDKSEVVACVMSPRRLLYHMRLGDTAPLYATSGGKALLAHLPPEMLEDYLARVVFEKITPNTIDSVAALRSELAEVKRTGLAFVVEEFTPGIAGVARPILGASGYPLGSINIALPISRFDEAARTHCIAVLTRASATIDQRLRGGVR</sequence>
<evidence type="ECO:0000256" key="2">
    <source>
        <dbReference type="ARBA" id="ARBA00023125"/>
    </source>
</evidence>
<proteinExistence type="predicted"/>
<protein>
    <submittedName>
        <fullName evidence="6">IclR family transcriptional regulator</fullName>
    </submittedName>
</protein>
<dbReference type="Pfam" id="PF09339">
    <property type="entry name" value="HTH_IclR"/>
    <property type="match status" value="1"/>
</dbReference>
<dbReference type="InterPro" id="IPR050707">
    <property type="entry name" value="HTH_MetabolicPath_Reg"/>
</dbReference>
<dbReference type="PANTHER" id="PTHR30136:SF35">
    <property type="entry name" value="HTH-TYPE TRANSCRIPTIONAL REGULATOR RV1719"/>
    <property type="match status" value="1"/>
</dbReference>
<name>A0ABV3SGJ7_9HYPH</name>
<dbReference type="RefSeq" id="WP_367953756.1">
    <property type="nucleotide sequence ID" value="NZ_JBDPGJ010000002.1"/>
</dbReference>
<keyword evidence="7" id="KW-1185">Reference proteome</keyword>
<gene>
    <name evidence="6" type="ORF">ABGN05_09445</name>
</gene>
<accession>A0ABV3SGJ7</accession>
<dbReference type="InterPro" id="IPR029016">
    <property type="entry name" value="GAF-like_dom_sf"/>
</dbReference>
<keyword evidence="1" id="KW-0805">Transcription regulation</keyword>
<dbReference type="Gene3D" id="1.10.10.10">
    <property type="entry name" value="Winged helix-like DNA-binding domain superfamily/Winged helix DNA-binding domain"/>
    <property type="match status" value="1"/>
</dbReference>
<keyword evidence="3" id="KW-0804">Transcription</keyword>
<comment type="caution">
    <text evidence="6">The sequence shown here is derived from an EMBL/GenBank/DDBJ whole genome shotgun (WGS) entry which is preliminary data.</text>
</comment>
<evidence type="ECO:0000256" key="1">
    <source>
        <dbReference type="ARBA" id="ARBA00023015"/>
    </source>
</evidence>
<dbReference type="Proteomes" id="UP001556692">
    <property type="component" value="Unassembled WGS sequence"/>
</dbReference>
<dbReference type="InterPro" id="IPR014757">
    <property type="entry name" value="Tscrpt_reg_IclR_C"/>
</dbReference>
<reference evidence="6 7" key="1">
    <citation type="submission" date="2024-05" db="EMBL/GenBank/DDBJ databases">
        <authorList>
            <person name="Jiang F."/>
        </authorList>
    </citation>
    <scope>NUCLEOTIDE SEQUENCE [LARGE SCALE GENOMIC DNA]</scope>
    <source>
        <strain evidence="6 7">LZ166</strain>
    </source>
</reference>
<keyword evidence="2" id="KW-0238">DNA-binding</keyword>
<dbReference type="InterPro" id="IPR005471">
    <property type="entry name" value="Tscrpt_reg_IclR_N"/>
</dbReference>
<dbReference type="InterPro" id="IPR036390">
    <property type="entry name" value="WH_DNA-bd_sf"/>
</dbReference>
<dbReference type="PROSITE" id="PS51078">
    <property type="entry name" value="ICLR_ED"/>
    <property type="match status" value="1"/>
</dbReference>